<dbReference type="EMBL" id="JBBPBM010000028">
    <property type="protein sequence ID" value="KAK8537954.1"/>
    <property type="molecule type" value="Genomic_DNA"/>
</dbReference>
<organism evidence="1 2">
    <name type="scientific">Hibiscus sabdariffa</name>
    <name type="common">roselle</name>
    <dbReference type="NCBI Taxonomy" id="183260"/>
    <lineage>
        <taxon>Eukaryota</taxon>
        <taxon>Viridiplantae</taxon>
        <taxon>Streptophyta</taxon>
        <taxon>Embryophyta</taxon>
        <taxon>Tracheophyta</taxon>
        <taxon>Spermatophyta</taxon>
        <taxon>Magnoliopsida</taxon>
        <taxon>eudicotyledons</taxon>
        <taxon>Gunneridae</taxon>
        <taxon>Pentapetalae</taxon>
        <taxon>rosids</taxon>
        <taxon>malvids</taxon>
        <taxon>Malvales</taxon>
        <taxon>Malvaceae</taxon>
        <taxon>Malvoideae</taxon>
        <taxon>Hibiscus</taxon>
    </lineage>
</organism>
<gene>
    <name evidence="1" type="ORF">V6N12_044095</name>
</gene>
<name>A0ABR2DHW5_9ROSI</name>
<evidence type="ECO:0000313" key="1">
    <source>
        <dbReference type="EMBL" id="KAK8537954.1"/>
    </source>
</evidence>
<dbReference type="Proteomes" id="UP001472677">
    <property type="component" value="Unassembled WGS sequence"/>
</dbReference>
<evidence type="ECO:0000313" key="2">
    <source>
        <dbReference type="Proteomes" id="UP001472677"/>
    </source>
</evidence>
<protein>
    <submittedName>
        <fullName evidence="1">Uncharacterized protein</fullName>
    </submittedName>
</protein>
<accession>A0ABR2DHW5</accession>
<proteinExistence type="predicted"/>
<reference evidence="1 2" key="1">
    <citation type="journal article" date="2024" name="G3 (Bethesda)">
        <title>Genome assembly of Hibiscus sabdariffa L. provides insights into metabolisms of medicinal natural products.</title>
        <authorList>
            <person name="Kim T."/>
        </authorList>
    </citation>
    <scope>NUCLEOTIDE SEQUENCE [LARGE SCALE GENOMIC DNA]</scope>
    <source>
        <strain evidence="1">TK-2024</strain>
        <tissue evidence="1">Old leaves</tissue>
    </source>
</reference>
<keyword evidence="2" id="KW-1185">Reference proteome</keyword>
<comment type="caution">
    <text evidence="1">The sequence shown here is derived from an EMBL/GenBank/DDBJ whole genome shotgun (WGS) entry which is preliminary data.</text>
</comment>
<sequence>MYYVVRYYWCSGPDTISMGNNVPASPAKPAPYGPLHLISQSQQSADRPLPVCIHSFQLAFNQNSYSTVISLGDTASPVPPPNKFG</sequence>